<name>A0A382B2C3_9ZZZZ</name>
<protein>
    <submittedName>
        <fullName evidence="1">Uncharacterized protein</fullName>
    </submittedName>
</protein>
<dbReference type="AlphaFoldDB" id="A0A382B2C3"/>
<sequence>MGSRLIALVALSTLVTPAAFAADVVEFRKVDVFTPDDNGNKQKHDARLEIDTDANEIRLVDEKRGAARATYAVIPIDRVTALVYVVELGMRWGGVVGMRP</sequence>
<dbReference type="EMBL" id="UINC01027888">
    <property type="protein sequence ID" value="SVB07915.1"/>
    <property type="molecule type" value="Genomic_DNA"/>
</dbReference>
<organism evidence="1">
    <name type="scientific">marine metagenome</name>
    <dbReference type="NCBI Taxonomy" id="408172"/>
    <lineage>
        <taxon>unclassified sequences</taxon>
        <taxon>metagenomes</taxon>
        <taxon>ecological metagenomes</taxon>
    </lineage>
</organism>
<reference evidence="1" key="1">
    <citation type="submission" date="2018-05" db="EMBL/GenBank/DDBJ databases">
        <authorList>
            <person name="Lanie J.A."/>
            <person name="Ng W.-L."/>
            <person name="Kazmierczak K.M."/>
            <person name="Andrzejewski T.M."/>
            <person name="Davidsen T.M."/>
            <person name="Wayne K.J."/>
            <person name="Tettelin H."/>
            <person name="Glass J.I."/>
            <person name="Rusch D."/>
            <person name="Podicherti R."/>
            <person name="Tsui H.-C.T."/>
            <person name="Winkler M.E."/>
        </authorList>
    </citation>
    <scope>NUCLEOTIDE SEQUENCE</scope>
</reference>
<feature type="non-terminal residue" evidence="1">
    <location>
        <position position="100"/>
    </location>
</feature>
<gene>
    <name evidence="1" type="ORF">METZ01_LOCUS160769</name>
</gene>
<evidence type="ECO:0000313" key="1">
    <source>
        <dbReference type="EMBL" id="SVB07915.1"/>
    </source>
</evidence>
<accession>A0A382B2C3</accession>
<proteinExistence type="predicted"/>